<evidence type="ECO:0000256" key="1">
    <source>
        <dbReference type="SAM" id="MobiDB-lite"/>
    </source>
</evidence>
<accession>A0A8H5HU28</accession>
<evidence type="ECO:0000313" key="2">
    <source>
        <dbReference type="EMBL" id="KAF5389440.1"/>
    </source>
</evidence>
<protein>
    <submittedName>
        <fullName evidence="2">Uncharacterized protein</fullName>
    </submittedName>
</protein>
<organism evidence="2 3">
    <name type="scientific">Collybiopsis confluens</name>
    <dbReference type="NCBI Taxonomy" id="2823264"/>
    <lineage>
        <taxon>Eukaryota</taxon>
        <taxon>Fungi</taxon>
        <taxon>Dikarya</taxon>
        <taxon>Basidiomycota</taxon>
        <taxon>Agaricomycotina</taxon>
        <taxon>Agaricomycetes</taxon>
        <taxon>Agaricomycetidae</taxon>
        <taxon>Agaricales</taxon>
        <taxon>Marasmiineae</taxon>
        <taxon>Omphalotaceae</taxon>
        <taxon>Collybiopsis</taxon>
    </lineage>
</organism>
<dbReference type="AlphaFoldDB" id="A0A8H5HU28"/>
<feature type="region of interest" description="Disordered" evidence="1">
    <location>
        <begin position="224"/>
        <end position="246"/>
    </location>
</feature>
<keyword evidence="3" id="KW-1185">Reference proteome</keyword>
<reference evidence="2 3" key="1">
    <citation type="journal article" date="2020" name="ISME J.">
        <title>Uncovering the hidden diversity of litter-decomposition mechanisms in mushroom-forming fungi.</title>
        <authorList>
            <person name="Floudas D."/>
            <person name="Bentzer J."/>
            <person name="Ahren D."/>
            <person name="Johansson T."/>
            <person name="Persson P."/>
            <person name="Tunlid A."/>
        </authorList>
    </citation>
    <scope>NUCLEOTIDE SEQUENCE [LARGE SCALE GENOMIC DNA]</scope>
    <source>
        <strain evidence="2 3">CBS 406.79</strain>
    </source>
</reference>
<sequence>MAAATWARVLPQSRAAVAHSIPIIRKIITTDHFRTSGLTTAEIFSLALKEPAPINFEKYEVPAETDIRYIKSGRTKSPPPSPPHPAHPVRSIQFLKKQILPVLQGSREIRMTTGKRLLTVTDTKTAPAPTKYKGKDRETSAPSPVSHTVHLWMPGQKQGVKKIVSDSSIPAFASENWDHLNKRRRHARDEKFKHDVALIVRARKDENQEKKRLAWQERVQRLERRKGKNQQRYQRWQQQKAAEGQT</sequence>
<gene>
    <name evidence="2" type="ORF">D9757_004396</name>
</gene>
<name>A0A8H5HU28_9AGAR</name>
<dbReference type="OrthoDB" id="2587968at2759"/>
<dbReference type="Proteomes" id="UP000518752">
    <property type="component" value="Unassembled WGS sequence"/>
</dbReference>
<comment type="caution">
    <text evidence="2">The sequence shown here is derived from an EMBL/GenBank/DDBJ whole genome shotgun (WGS) entry which is preliminary data.</text>
</comment>
<feature type="region of interest" description="Disordered" evidence="1">
    <location>
        <begin position="126"/>
        <end position="147"/>
    </location>
</feature>
<proteinExistence type="predicted"/>
<evidence type="ECO:0000313" key="3">
    <source>
        <dbReference type="Proteomes" id="UP000518752"/>
    </source>
</evidence>
<dbReference type="EMBL" id="JAACJN010000022">
    <property type="protein sequence ID" value="KAF5389440.1"/>
    <property type="molecule type" value="Genomic_DNA"/>
</dbReference>
<feature type="compositionally biased region" description="Low complexity" evidence="1">
    <location>
        <begin position="230"/>
        <end position="239"/>
    </location>
</feature>